<dbReference type="GO" id="GO:0016787">
    <property type="term" value="F:hydrolase activity"/>
    <property type="evidence" value="ECO:0007669"/>
    <property type="project" value="UniProtKB-KW"/>
</dbReference>
<dbReference type="AlphaFoldDB" id="A0A9X3WH42"/>
<dbReference type="Pfam" id="PF16661">
    <property type="entry name" value="Lactamase_B_6"/>
    <property type="match status" value="1"/>
</dbReference>
<evidence type="ECO:0000259" key="3">
    <source>
        <dbReference type="SMART" id="SM01027"/>
    </source>
</evidence>
<dbReference type="Gene3D" id="3.40.50.10890">
    <property type="match status" value="1"/>
</dbReference>
<dbReference type="Proteomes" id="UP001145069">
    <property type="component" value="Unassembled WGS sequence"/>
</dbReference>
<dbReference type="InterPro" id="IPR022712">
    <property type="entry name" value="Beta_Casp"/>
</dbReference>
<dbReference type="SMART" id="SM01027">
    <property type="entry name" value="Beta-Casp"/>
    <property type="match status" value="1"/>
</dbReference>
<dbReference type="InterPro" id="IPR001279">
    <property type="entry name" value="Metallo-B-lactamas"/>
</dbReference>
<dbReference type="PANTHER" id="PTHR11203">
    <property type="entry name" value="CLEAVAGE AND POLYADENYLATION SPECIFICITY FACTOR FAMILY MEMBER"/>
    <property type="match status" value="1"/>
</dbReference>
<dbReference type="InterPro" id="IPR036866">
    <property type="entry name" value="RibonucZ/Hydroxyglut_hydro"/>
</dbReference>
<keyword evidence="5" id="KW-1185">Reference proteome</keyword>
<protein>
    <submittedName>
        <fullName evidence="4">MBL fold metallo-hydrolase</fullName>
    </submittedName>
</protein>
<evidence type="ECO:0000256" key="1">
    <source>
        <dbReference type="ARBA" id="ARBA00022801"/>
    </source>
</evidence>
<comment type="caution">
    <text evidence="4">The sequence shown here is derived from an EMBL/GenBank/DDBJ whole genome shotgun (WGS) entry which is preliminary data.</text>
</comment>
<feature type="domain" description="Metallo-beta-lactamase" evidence="2">
    <location>
        <begin position="13"/>
        <end position="226"/>
    </location>
</feature>
<dbReference type="CDD" id="cd16295">
    <property type="entry name" value="TTHA0252-CPSF-like_MBL-fold"/>
    <property type="match status" value="1"/>
</dbReference>
<feature type="domain" description="Beta-Casp" evidence="3">
    <location>
        <begin position="238"/>
        <end position="361"/>
    </location>
</feature>
<organism evidence="4 5">
    <name type="scientific">Aquibacillus salsiterrae</name>
    <dbReference type="NCBI Taxonomy" id="2950439"/>
    <lineage>
        <taxon>Bacteria</taxon>
        <taxon>Bacillati</taxon>
        <taxon>Bacillota</taxon>
        <taxon>Bacilli</taxon>
        <taxon>Bacillales</taxon>
        <taxon>Bacillaceae</taxon>
        <taxon>Aquibacillus</taxon>
    </lineage>
</organism>
<reference evidence="4" key="1">
    <citation type="submission" date="2022-06" db="EMBL/GenBank/DDBJ databases">
        <title>Aquibacillus sp. a new bacterium isolated from soil saline samples.</title>
        <authorList>
            <person name="Galisteo C."/>
            <person name="De La Haba R."/>
            <person name="Sanchez-Porro C."/>
            <person name="Ventosa A."/>
        </authorList>
    </citation>
    <scope>NUCLEOTIDE SEQUENCE</scope>
    <source>
        <strain evidence="4">3ASR75-54</strain>
    </source>
</reference>
<dbReference type="Gene3D" id="3.60.15.10">
    <property type="entry name" value="Ribonuclease Z/Hydroxyacylglutathione hydrolase-like"/>
    <property type="match status" value="1"/>
</dbReference>
<dbReference type="Pfam" id="PF07521">
    <property type="entry name" value="RMMBL"/>
    <property type="match status" value="1"/>
</dbReference>
<evidence type="ECO:0000313" key="5">
    <source>
        <dbReference type="Proteomes" id="UP001145069"/>
    </source>
</evidence>
<gene>
    <name evidence="4" type="ORF">NC799_15590</name>
</gene>
<dbReference type="GO" id="GO:0004521">
    <property type="term" value="F:RNA endonuclease activity"/>
    <property type="evidence" value="ECO:0007669"/>
    <property type="project" value="TreeGrafter"/>
</dbReference>
<dbReference type="Pfam" id="PF10996">
    <property type="entry name" value="Beta-Casp"/>
    <property type="match status" value="1"/>
</dbReference>
<dbReference type="RefSeq" id="WP_272447374.1">
    <property type="nucleotide sequence ID" value="NZ_JAMQKC010000024.1"/>
</dbReference>
<dbReference type="InterPro" id="IPR011108">
    <property type="entry name" value="RMMBL"/>
</dbReference>
<name>A0A9X3WH42_9BACI</name>
<accession>A0A9X3WH42</accession>
<evidence type="ECO:0000313" key="4">
    <source>
        <dbReference type="EMBL" id="MDC3418311.1"/>
    </source>
</evidence>
<dbReference type="SUPFAM" id="SSF56281">
    <property type="entry name" value="Metallo-hydrolase/oxidoreductase"/>
    <property type="match status" value="1"/>
</dbReference>
<dbReference type="SMART" id="SM00849">
    <property type="entry name" value="Lactamase_B"/>
    <property type="match status" value="1"/>
</dbReference>
<evidence type="ECO:0000259" key="2">
    <source>
        <dbReference type="SMART" id="SM00849"/>
    </source>
</evidence>
<dbReference type="InterPro" id="IPR050698">
    <property type="entry name" value="MBL"/>
</dbReference>
<dbReference type="PANTHER" id="PTHR11203:SF37">
    <property type="entry name" value="INTEGRATOR COMPLEX SUBUNIT 11"/>
    <property type="match status" value="1"/>
</dbReference>
<dbReference type="EMBL" id="JAMQKC010000024">
    <property type="protein sequence ID" value="MDC3418311.1"/>
    <property type="molecule type" value="Genomic_DNA"/>
</dbReference>
<proteinExistence type="predicted"/>
<sequence length="904" mass="100841">MKVTILGGGNEIGASCLHIQMEETSIVIDAGMRMHGENVLPMFGMLEELSQPEAILVTHAHADHIGALPILHTMYPKVPVYATPPTADLMQIMMKDSYKILTDQSRVTESLMPYTEEQMNAFLQHIRLLPANGNLKVGNMQITAHRAGHIMGAVMYQMEVDGESLLVTGDLSFSSGRTIPGAKVVKGLHADVVIMESTYGNRMHSDRNTEEKRLANRVAETIENGGFALVPAFALGRAQEVLLILQDYMEKGLIPSFPIYVDGLVTPVSRVYKSYPHYLKGPVAHRVRANGDAFLTEGRCIAVSPQQRKDVVNGKPACIVASSGMLTGGASAWYAKYLVADQKNTILLTGYQDEESPGKKLLALADGTENTLDIDGTSHQVNCQVEKIGLSAHADASEMTRFIETIEPTYTLLVHGDDDARLSLADKIHPRFHPLLVENGETYPFEKRKEGKGIVGKRYQVNRQQELLRQKIGSVLLYKKDGAETLKFGICQNVHPKTATFFCDTGKGKLVRVEADHVVETIGPWGLSMEEFKEVSEDLLSFSRPYVEGIDWDVIPEYAVSLQEIFHALNMKDSRQQFAVALALQTLPEKNRHTDLEGTVGYKIDADFRFKLTNLDLAIQAIKMNPNHAMDFVRSYMDGHPRFQRCGVKDDYLSLSFDFPKGVANEERERIANEIKQQTGWDVEFSESVRHEAFQPLLSTLLGENTEMPSVHINEQLVVAKNKKPENVTAISDRFKEVTGFTLQFAEDKENTIPNHHDSEFYQPTSDIKPMENNQAISLAKQLAQAYNVTIYKTSMKQENGAPLMELHFISPEVAARYTEMLRELSNRIGMAVQFATQPKQNEIILSTKELTPVSWGLKGNPSIHIERKEVAVKITNQPTADEIAEVNSAIEKKTGYKLQVKIG</sequence>
<keyword evidence="1" id="KW-0378">Hydrolase</keyword>